<dbReference type="Proteomes" id="UP000191116">
    <property type="component" value="Unassembled WGS sequence"/>
</dbReference>
<feature type="domain" description="DUF2786" evidence="1">
    <location>
        <begin position="6"/>
        <end position="41"/>
    </location>
</feature>
<dbReference type="EMBL" id="FUWP01000025">
    <property type="protein sequence ID" value="SKA52734.1"/>
    <property type="molecule type" value="Genomic_DNA"/>
</dbReference>
<dbReference type="RefSeq" id="WP_080176053.1">
    <property type="nucleotide sequence ID" value="NZ_AP024857.1"/>
</dbReference>
<dbReference type="PIRSF" id="PIRSF028111">
    <property type="entry name" value="UCP028111"/>
    <property type="match status" value="1"/>
</dbReference>
<proteinExistence type="predicted"/>
<protein>
    <submittedName>
        <fullName evidence="3">Uncharacterized protein</fullName>
    </submittedName>
</protein>
<feature type="domain" description="DUF7168" evidence="2">
    <location>
        <begin position="51"/>
        <end position="175"/>
    </location>
</feature>
<evidence type="ECO:0000313" key="4">
    <source>
        <dbReference type="Proteomes" id="UP000191116"/>
    </source>
</evidence>
<dbReference type="InterPro" id="IPR024498">
    <property type="entry name" value="DUF2786"/>
</dbReference>
<dbReference type="Pfam" id="PF23771">
    <property type="entry name" value="DUF7168"/>
    <property type="match status" value="1"/>
</dbReference>
<dbReference type="InterPro" id="IPR055592">
    <property type="entry name" value="DUF7168"/>
</dbReference>
<name>A0A1T4UJ84_9GAMM</name>
<organism evidence="3 4">
    <name type="scientific">Photobacterium toruni</name>
    <dbReference type="NCBI Taxonomy" id="1935446"/>
    <lineage>
        <taxon>Bacteria</taxon>
        <taxon>Pseudomonadati</taxon>
        <taxon>Pseudomonadota</taxon>
        <taxon>Gammaproteobacteria</taxon>
        <taxon>Vibrionales</taxon>
        <taxon>Vibrionaceae</taxon>
        <taxon>Photobacterium</taxon>
    </lineage>
</organism>
<sequence length="224" mass="24910">MNEKQLNKVQKCLELAKSGNANEAANALAMAQKLMRKYGLSDEDIQFIEMGETTCRSSIQQKPVEYVARLISKIAKTFGVVPMLITIGGKASPQFLGHKAKAMTAAYAFDVIYRQLKIARRDYIQTLHHRLLKKNKTVRADAFCEGWVFAVVSNLIEEVISSEDRETIERYKNRDKSFVIGTAKSVRRKGGSIDDYAEGHKLGGQVAIHTPVNGTETMKLGVSA</sequence>
<evidence type="ECO:0000313" key="3">
    <source>
        <dbReference type="EMBL" id="SKA52734.1"/>
    </source>
</evidence>
<dbReference type="AlphaFoldDB" id="A0A1T4UJ84"/>
<accession>A0A1T4UJ84</accession>
<reference evidence="3 4" key="1">
    <citation type="submission" date="2017-02" db="EMBL/GenBank/DDBJ databases">
        <authorList>
            <person name="Peterson S.W."/>
        </authorList>
    </citation>
    <scope>NUCLEOTIDE SEQUENCE [LARGE SCALE GENOMIC DNA]</scope>
    <source>
        <strain evidence="3 4">CECT 9189</strain>
    </source>
</reference>
<gene>
    <name evidence="3" type="ORF">CZ814_03337</name>
</gene>
<evidence type="ECO:0000259" key="1">
    <source>
        <dbReference type="Pfam" id="PF10979"/>
    </source>
</evidence>
<evidence type="ECO:0000259" key="2">
    <source>
        <dbReference type="Pfam" id="PF23771"/>
    </source>
</evidence>
<dbReference type="InterPro" id="IPR016868">
    <property type="entry name" value="Phage_B3_Orf5"/>
</dbReference>
<dbReference type="Pfam" id="PF10979">
    <property type="entry name" value="DUF2786"/>
    <property type="match status" value="1"/>
</dbReference>
<dbReference type="OrthoDB" id="7275531at2"/>